<keyword evidence="5" id="KW-0378">Hydrolase</keyword>
<sequence length="790" mass="90116">MNEKLMLVTLLHDVGKILLRAGEEPSCELGQEFYKHDRLTCDFIMEYLGREYVELFKEGQWKIADYASASERMEARTLGKPESVPLLDPALDVQPHEDLSKWDEESRWYPVTYVNFNATPHTYTARKRAKAQLNYEGIHETLRTLAEQAKSIVDPEALLETYDFIYRTVALFVPAAVYRAIPNTSLYGHSRLAAPLCVYDQVRLLVVDIKGIQKFITSARGEAESSKRLRGRSFFLQLLQRALSDKIADVLGISVLHNISFEPGKLILIVHDDLKSKVDEVLAKVEEWSNFEIQFASSISREKLNVRDIKIYDEKSRDDQFQKALQNVFKSLEIVGRPTVVEEVGVDYFGDIYPASRLVKTKGVDGIDSLTAGEMKEEDKISEINLISLIVGHSTRNLKFVVEVMYKDGTKGENGYRRIGVSNEYRVGEIYIEPLNVGFLLVQQVEDGRKGRDEYETKGREITALLQSLIQIKKESAKRIRIFKVNDTMNFIYPELTKLFDKISFGYITLSNYHPVDKQGKFISLDDMANYIALGITDGDKVGEVVTRLSAFPGRLMTFSSLMDFTFAHIVTSKVNEELKGKDNVPIVVLYSGGDDLAVYGKWDDVFDLLVDLSDLIVRILPSISVSGGLLVFKKKFPIAFAYSFAKEQEDVAKKERNETGGRISSNIFEKYTETQVNPCKKPNMTSLTWDEARRFLMYAEELSKTDLPNAYLYKLHHIGQMIEECEIPGALVSYAYLNARNEQVFNRIEKVTEGYLLKYPGEREQEVVARLLKFRDVINMYSLLARTQS</sequence>
<dbReference type="InterPro" id="IPR041062">
    <property type="entry name" value="Csm1_B"/>
</dbReference>
<organism evidence="5 6">
    <name type="scientific">Metallosphaera hakonensis JCM 8857 = DSM 7519</name>
    <dbReference type="NCBI Taxonomy" id="1293036"/>
    <lineage>
        <taxon>Archaea</taxon>
        <taxon>Thermoproteota</taxon>
        <taxon>Thermoprotei</taxon>
        <taxon>Sulfolobales</taxon>
        <taxon>Sulfolobaceae</taxon>
        <taxon>Metallosphaera</taxon>
    </lineage>
</organism>
<dbReference type="RefSeq" id="WP_110369681.1">
    <property type="nucleotide sequence ID" value="NZ_CP029287.2"/>
</dbReference>
<dbReference type="GO" id="GO:0016787">
    <property type="term" value="F:hydrolase activity"/>
    <property type="evidence" value="ECO:0007669"/>
    <property type="project" value="UniProtKB-KW"/>
</dbReference>
<dbReference type="InterPro" id="IPR052117">
    <property type="entry name" value="Cas10/Csm1_subtype-III-A"/>
</dbReference>
<feature type="domain" description="Csm1 subunit" evidence="3">
    <location>
        <begin position="226"/>
        <end position="289"/>
    </location>
</feature>
<gene>
    <name evidence="5" type="ORF">DFR87_12985</name>
</gene>
<dbReference type="GO" id="GO:0051607">
    <property type="term" value="P:defense response to virus"/>
    <property type="evidence" value="ECO:0007669"/>
    <property type="project" value="UniProtKB-KW"/>
</dbReference>
<dbReference type="InterPro" id="IPR054767">
    <property type="entry name" value="Cas10-Cmr2_palm2"/>
</dbReference>
<dbReference type="Pfam" id="PF22335">
    <property type="entry name" value="Cas10-Cmr2_palm2"/>
    <property type="match status" value="1"/>
</dbReference>
<protein>
    <submittedName>
        <fullName evidence="5">Hydrolase</fullName>
    </submittedName>
</protein>
<dbReference type="Proteomes" id="UP000247586">
    <property type="component" value="Chromosome"/>
</dbReference>
<evidence type="ECO:0000259" key="4">
    <source>
        <dbReference type="Pfam" id="PF22335"/>
    </source>
</evidence>
<evidence type="ECO:0000313" key="6">
    <source>
        <dbReference type="Proteomes" id="UP000247586"/>
    </source>
</evidence>
<dbReference type="KEGG" id="mhk:DFR87_12985"/>
<dbReference type="EMBL" id="CP029287">
    <property type="protein sequence ID" value="AWS00434.1"/>
    <property type="molecule type" value="Genomic_DNA"/>
</dbReference>
<dbReference type="Pfam" id="PF18211">
    <property type="entry name" value="Csm1_B"/>
    <property type="match status" value="1"/>
</dbReference>
<dbReference type="PANTHER" id="PTHR36528">
    <property type="entry name" value="CRISPR SYSTEM SINGLE-STRAND-SPECIFIC DEOXYRIBONUCLEASE CAS10/CSM1 (SUBTYPE III-A)"/>
    <property type="match status" value="1"/>
</dbReference>
<dbReference type="GeneID" id="36836274"/>
<evidence type="ECO:0000259" key="3">
    <source>
        <dbReference type="Pfam" id="PF18211"/>
    </source>
</evidence>
<evidence type="ECO:0000256" key="2">
    <source>
        <dbReference type="ARBA" id="ARBA00023118"/>
    </source>
</evidence>
<dbReference type="GO" id="GO:0000166">
    <property type="term" value="F:nucleotide binding"/>
    <property type="evidence" value="ECO:0007669"/>
    <property type="project" value="UniProtKB-KW"/>
</dbReference>
<dbReference type="AlphaFoldDB" id="A0A2U9IWU0"/>
<dbReference type="OrthoDB" id="27218at2157"/>
<evidence type="ECO:0000256" key="1">
    <source>
        <dbReference type="ARBA" id="ARBA00022741"/>
    </source>
</evidence>
<name>A0A2U9IWU0_9CREN</name>
<dbReference type="Gene3D" id="3.30.70.270">
    <property type="match status" value="1"/>
</dbReference>
<keyword evidence="1" id="KW-0547">Nucleotide-binding</keyword>
<evidence type="ECO:0000313" key="5">
    <source>
        <dbReference type="EMBL" id="AWS00434.1"/>
    </source>
</evidence>
<dbReference type="PANTHER" id="PTHR36528:SF1">
    <property type="entry name" value="CRISPR SYSTEM SINGLE-STRAND-SPECIFIC DEOXYRIBONUCLEASE CAS10_CSM1 (SUBTYPE III-A)"/>
    <property type="match status" value="1"/>
</dbReference>
<reference evidence="5" key="1">
    <citation type="submission" date="2018-05" db="EMBL/GenBank/DDBJ databases">
        <title>Complete Genome Sequences of Extremely Thermoacidophilic, Metal-Mobilizing Type-Strain Members of the Archaeal Family Sulfolobaceae: Acidianus brierleyi DSM-1651T, Acidianus sulfidivorans DSM-18786T, Metallosphaera hakonensis DSM-7519T, and Metallosphaera prunae DSM-10039T.</title>
        <authorList>
            <person name="Counts J.A."/>
            <person name="Kelly R.M."/>
        </authorList>
    </citation>
    <scope>NUCLEOTIDE SEQUENCE [LARGE SCALE GENOMIC DNA]</scope>
    <source>
        <strain evidence="5">HO1-1</strain>
    </source>
</reference>
<keyword evidence="6" id="KW-1185">Reference proteome</keyword>
<dbReference type="STRING" id="1293036.GCA_001315825_02415"/>
<keyword evidence="2" id="KW-0051">Antiviral defense</keyword>
<feature type="domain" description="Cas10/Cmr2 second palm" evidence="4">
    <location>
        <begin position="531"/>
        <end position="658"/>
    </location>
</feature>
<dbReference type="InterPro" id="IPR043128">
    <property type="entry name" value="Rev_trsase/Diguanyl_cyclase"/>
</dbReference>
<accession>A0A2U9IWU0</accession>
<proteinExistence type="predicted"/>